<comment type="similarity">
    <text evidence="1">Belongs to the UPF0065 (bug) family.</text>
</comment>
<feature type="chain" id="PRO_5004771539" evidence="2">
    <location>
        <begin position="29"/>
        <end position="329"/>
    </location>
</feature>
<sequence length="329" mass="35366">MYLQDVKRSGTTLLLGAILSCVSGLAFASDDHAWPEKPVTMVVPFPAGGPTDIVARQMAKQLSQQLGQPFVVENRGGANATIGMQHVATAKPDGYTILYNTSSIALSPALYKNLSYDPITAFDPVSTTANVPLVVLVNPRLPVDTLSELKAHIKTHKTTYASGGMGNITHLGGFLLNKNLQINALHVPYKGSAPALVDVMGGQVDYMVNTLNDSLPAIRGKKVRILAIASLRRNEALLPDVPTVDEAGLKNFEIGAWQGVVVPRGTPKPVIDKLNQTIRNTLNRADFKATLQEQGTEALGSTPEAYREFIGKETERWKQVVQDAGVTSS</sequence>
<comment type="caution">
    <text evidence="3">The sequence shown here is derived from an EMBL/GenBank/DDBJ whole genome shotgun (WGS) entry which is preliminary data.</text>
</comment>
<dbReference type="STRING" id="1424334.W822_19610"/>
<dbReference type="RefSeq" id="WP_024006851.1">
    <property type="nucleotide sequence ID" value="NZ_KI650982.1"/>
</dbReference>
<dbReference type="PROSITE" id="PS51257">
    <property type="entry name" value="PROKAR_LIPOPROTEIN"/>
    <property type="match status" value="1"/>
</dbReference>
<feature type="signal peptide" evidence="2">
    <location>
        <begin position="1"/>
        <end position="28"/>
    </location>
</feature>
<organism evidence="3 4">
    <name type="scientific">Advenella kashmirensis W13003</name>
    <dbReference type="NCBI Taxonomy" id="1424334"/>
    <lineage>
        <taxon>Bacteria</taxon>
        <taxon>Pseudomonadati</taxon>
        <taxon>Pseudomonadota</taxon>
        <taxon>Betaproteobacteria</taxon>
        <taxon>Burkholderiales</taxon>
        <taxon>Alcaligenaceae</taxon>
    </lineage>
</organism>
<evidence type="ECO:0000313" key="4">
    <source>
        <dbReference type="Proteomes" id="UP000018733"/>
    </source>
</evidence>
<keyword evidence="4" id="KW-1185">Reference proteome</keyword>
<accession>V8QKZ9</accession>
<dbReference type="Pfam" id="PF03401">
    <property type="entry name" value="TctC"/>
    <property type="match status" value="1"/>
</dbReference>
<dbReference type="PIRSF" id="PIRSF017082">
    <property type="entry name" value="YflP"/>
    <property type="match status" value="1"/>
</dbReference>
<evidence type="ECO:0000256" key="1">
    <source>
        <dbReference type="ARBA" id="ARBA00006987"/>
    </source>
</evidence>
<protein>
    <submittedName>
        <fullName evidence="3">MFS transporter</fullName>
    </submittedName>
</protein>
<dbReference type="EMBL" id="AYXT01000013">
    <property type="protein sequence ID" value="ETF00621.1"/>
    <property type="molecule type" value="Genomic_DNA"/>
</dbReference>
<dbReference type="AlphaFoldDB" id="V8QKZ9"/>
<dbReference type="SUPFAM" id="SSF53850">
    <property type="entry name" value="Periplasmic binding protein-like II"/>
    <property type="match status" value="1"/>
</dbReference>
<evidence type="ECO:0000313" key="3">
    <source>
        <dbReference type="EMBL" id="ETF00621.1"/>
    </source>
</evidence>
<dbReference type="Gene3D" id="3.40.190.10">
    <property type="entry name" value="Periplasmic binding protein-like II"/>
    <property type="match status" value="1"/>
</dbReference>
<dbReference type="PATRIC" id="fig|1424334.3.peg.3935"/>
<proteinExistence type="inferred from homology"/>
<dbReference type="eggNOG" id="COG3181">
    <property type="taxonomic scope" value="Bacteria"/>
</dbReference>
<dbReference type="HOGENOM" id="CLU_045683_0_2_4"/>
<name>V8QKZ9_9BURK</name>
<dbReference type="CDD" id="cd07012">
    <property type="entry name" value="PBP2_Bug_TTT"/>
    <property type="match status" value="1"/>
</dbReference>
<dbReference type="Gene3D" id="3.40.190.150">
    <property type="entry name" value="Bordetella uptake gene, domain 1"/>
    <property type="match status" value="1"/>
</dbReference>
<keyword evidence="2" id="KW-0732">Signal</keyword>
<dbReference type="PANTHER" id="PTHR42928:SF5">
    <property type="entry name" value="BLR1237 PROTEIN"/>
    <property type="match status" value="1"/>
</dbReference>
<dbReference type="InterPro" id="IPR042100">
    <property type="entry name" value="Bug_dom1"/>
</dbReference>
<dbReference type="InterPro" id="IPR005064">
    <property type="entry name" value="BUG"/>
</dbReference>
<dbReference type="PANTHER" id="PTHR42928">
    <property type="entry name" value="TRICARBOXYLATE-BINDING PROTEIN"/>
    <property type="match status" value="1"/>
</dbReference>
<evidence type="ECO:0000256" key="2">
    <source>
        <dbReference type="SAM" id="SignalP"/>
    </source>
</evidence>
<dbReference type="OrthoDB" id="8678477at2"/>
<reference evidence="3 4" key="1">
    <citation type="journal article" date="2014" name="Genome Announc.">
        <title>Draft Genome Sequence of Advenella kashmirensis Strain W13003, a Polycyclic Aromatic Hydrocarbon-Degrading Bacterium.</title>
        <authorList>
            <person name="Wang X."/>
            <person name="Jin D."/>
            <person name="Zhou L."/>
            <person name="Wu L."/>
            <person name="An W."/>
            <person name="Zhao L."/>
        </authorList>
    </citation>
    <scope>NUCLEOTIDE SEQUENCE [LARGE SCALE GENOMIC DNA]</scope>
    <source>
        <strain evidence="3 4">W13003</strain>
    </source>
</reference>
<dbReference type="Proteomes" id="UP000018733">
    <property type="component" value="Unassembled WGS sequence"/>
</dbReference>
<gene>
    <name evidence="3" type="ORF">W822_19610</name>
</gene>